<accession>A0AA39YX09</accession>
<name>A0AA39YX09_9PEZI</name>
<dbReference type="SUPFAM" id="SSF48403">
    <property type="entry name" value="Ankyrin repeat"/>
    <property type="match status" value="1"/>
</dbReference>
<dbReference type="InterPro" id="IPR002110">
    <property type="entry name" value="Ankyrin_rpt"/>
</dbReference>
<dbReference type="InterPro" id="IPR036770">
    <property type="entry name" value="Ankyrin_rpt-contain_sf"/>
</dbReference>
<sequence>MDSQADIATVPSSPNTSMAVEDPIPLTDFEHDYHDNPNHESIIEIQPHQRRKAKIDRFRIDPAIRLRRAIRSNDPLLVARILKSHPHLLHNPDPDDRFGLSNSNLHLAASLGHLQICRLLVSLGHERTRTADGATDDDDDDDDHITPSLNDNHQTPLMLASAAGHTEVVHYLCEFHPASIVRQDIRGRDAIMEASLHGHDTAVQLLLTYAPGGAERALRNADLDGNTALHFASSNGNLLVLRTLLAAGADASRRNVWQWTAEAYSATVQAEVYLKGLVMDVERRRGLLRTQEAGPQQQSPKRVREGVGVGVIDASPKKEVVVGKGSPRKGFSLGFMGGGVRLVRDGVGD</sequence>
<keyword evidence="1" id="KW-0677">Repeat</keyword>
<evidence type="ECO:0000256" key="4">
    <source>
        <dbReference type="SAM" id="MobiDB-lite"/>
    </source>
</evidence>
<organism evidence="5 6">
    <name type="scientific">Cercophora samala</name>
    <dbReference type="NCBI Taxonomy" id="330535"/>
    <lineage>
        <taxon>Eukaryota</taxon>
        <taxon>Fungi</taxon>
        <taxon>Dikarya</taxon>
        <taxon>Ascomycota</taxon>
        <taxon>Pezizomycotina</taxon>
        <taxon>Sordariomycetes</taxon>
        <taxon>Sordariomycetidae</taxon>
        <taxon>Sordariales</taxon>
        <taxon>Lasiosphaeriaceae</taxon>
        <taxon>Cercophora</taxon>
    </lineage>
</organism>
<feature type="compositionally biased region" description="Acidic residues" evidence="4">
    <location>
        <begin position="134"/>
        <end position="143"/>
    </location>
</feature>
<comment type="caution">
    <text evidence="5">The sequence shown here is derived from an EMBL/GenBank/DDBJ whole genome shotgun (WGS) entry which is preliminary data.</text>
</comment>
<dbReference type="Gene3D" id="1.25.40.20">
    <property type="entry name" value="Ankyrin repeat-containing domain"/>
    <property type="match status" value="1"/>
</dbReference>
<proteinExistence type="predicted"/>
<feature type="region of interest" description="Disordered" evidence="4">
    <location>
        <begin position="1"/>
        <end position="22"/>
    </location>
</feature>
<keyword evidence="6" id="KW-1185">Reference proteome</keyword>
<protein>
    <submittedName>
        <fullName evidence="5">Ankyrin repeat-containing domain protein</fullName>
    </submittedName>
</protein>
<feature type="repeat" description="ANK" evidence="3">
    <location>
        <begin position="224"/>
        <end position="256"/>
    </location>
</feature>
<evidence type="ECO:0000256" key="1">
    <source>
        <dbReference type="ARBA" id="ARBA00022737"/>
    </source>
</evidence>
<feature type="region of interest" description="Disordered" evidence="4">
    <location>
        <begin position="130"/>
        <end position="153"/>
    </location>
</feature>
<keyword evidence="2 3" id="KW-0040">ANK repeat</keyword>
<dbReference type="EMBL" id="JAULSY010000174">
    <property type="protein sequence ID" value="KAK0659785.1"/>
    <property type="molecule type" value="Genomic_DNA"/>
</dbReference>
<evidence type="ECO:0000256" key="2">
    <source>
        <dbReference type="ARBA" id="ARBA00023043"/>
    </source>
</evidence>
<dbReference type="AlphaFoldDB" id="A0AA39YX09"/>
<dbReference type="PANTHER" id="PTHR24198:SF165">
    <property type="entry name" value="ANKYRIN REPEAT-CONTAINING PROTEIN-RELATED"/>
    <property type="match status" value="1"/>
</dbReference>
<evidence type="ECO:0000313" key="6">
    <source>
        <dbReference type="Proteomes" id="UP001174997"/>
    </source>
</evidence>
<evidence type="ECO:0000313" key="5">
    <source>
        <dbReference type="EMBL" id="KAK0659785.1"/>
    </source>
</evidence>
<dbReference type="Proteomes" id="UP001174997">
    <property type="component" value="Unassembled WGS sequence"/>
</dbReference>
<dbReference type="PANTHER" id="PTHR24198">
    <property type="entry name" value="ANKYRIN REPEAT AND PROTEIN KINASE DOMAIN-CONTAINING PROTEIN"/>
    <property type="match status" value="1"/>
</dbReference>
<evidence type="ECO:0000256" key="3">
    <source>
        <dbReference type="PROSITE-ProRule" id="PRU00023"/>
    </source>
</evidence>
<dbReference type="SMART" id="SM00248">
    <property type="entry name" value="ANK"/>
    <property type="match status" value="4"/>
</dbReference>
<dbReference type="Pfam" id="PF12796">
    <property type="entry name" value="Ank_2"/>
    <property type="match status" value="2"/>
</dbReference>
<gene>
    <name evidence="5" type="ORF">QBC41DRAFT_368865</name>
</gene>
<dbReference type="PROSITE" id="PS50088">
    <property type="entry name" value="ANK_REPEAT"/>
    <property type="match status" value="1"/>
</dbReference>
<reference evidence="5" key="1">
    <citation type="submission" date="2023-06" db="EMBL/GenBank/DDBJ databases">
        <title>Genome-scale phylogeny and comparative genomics of the fungal order Sordariales.</title>
        <authorList>
            <consortium name="Lawrence Berkeley National Laboratory"/>
            <person name="Hensen N."/>
            <person name="Bonometti L."/>
            <person name="Westerberg I."/>
            <person name="Brannstrom I.O."/>
            <person name="Guillou S."/>
            <person name="Cros-Aarteil S."/>
            <person name="Calhoun S."/>
            <person name="Haridas S."/>
            <person name="Kuo A."/>
            <person name="Mondo S."/>
            <person name="Pangilinan J."/>
            <person name="Riley R."/>
            <person name="Labutti K."/>
            <person name="Andreopoulos B."/>
            <person name="Lipzen A."/>
            <person name="Chen C."/>
            <person name="Yanf M."/>
            <person name="Daum C."/>
            <person name="Ng V."/>
            <person name="Clum A."/>
            <person name="Steindorff A."/>
            <person name="Ohm R."/>
            <person name="Martin F."/>
            <person name="Silar P."/>
            <person name="Natvig D."/>
            <person name="Lalanne C."/>
            <person name="Gautier V."/>
            <person name="Ament-Velasquez S.L."/>
            <person name="Kruys A."/>
            <person name="Hutchinson M.I."/>
            <person name="Powell A.J."/>
            <person name="Barry K."/>
            <person name="Miller A.N."/>
            <person name="Grigoriev I.V."/>
            <person name="Debuchy R."/>
            <person name="Gladieux P."/>
            <person name="Thoren M.H."/>
            <person name="Johannesson H."/>
        </authorList>
    </citation>
    <scope>NUCLEOTIDE SEQUENCE</scope>
    <source>
        <strain evidence="5">CBS 307.81</strain>
    </source>
</reference>
<dbReference type="PROSITE" id="PS50297">
    <property type="entry name" value="ANK_REP_REGION"/>
    <property type="match status" value="1"/>
</dbReference>